<dbReference type="InterPro" id="IPR038102">
    <property type="entry name" value="EYA_dom_sf"/>
</dbReference>
<keyword evidence="11" id="KW-1185">Reference proteome</keyword>
<dbReference type="GO" id="GO:0030154">
    <property type="term" value="P:cell differentiation"/>
    <property type="evidence" value="ECO:0000318"/>
    <property type="project" value="GO_Central"/>
</dbReference>
<feature type="binding site" evidence="9">
    <location>
        <position position="49"/>
    </location>
    <ligand>
        <name>Mg(2+)</name>
        <dbReference type="ChEBI" id="CHEBI:18420"/>
    </ligand>
</feature>
<dbReference type="PANTHER" id="PTHR10190:SF16">
    <property type="entry name" value="DEVELOPMENTAL PROTEIN EYES ABSENT"/>
    <property type="match status" value="1"/>
</dbReference>
<dbReference type="KEGG" id="atr:18437438"/>
<evidence type="ECO:0000256" key="5">
    <source>
        <dbReference type="ARBA" id="ARBA00022842"/>
    </source>
</evidence>
<keyword evidence="5 9" id="KW-0460">Magnesium</keyword>
<dbReference type="HOGENOM" id="CLU_051936_0_0_1"/>
<reference evidence="11" key="1">
    <citation type="journal article" date="2013" name="Science">
        <title>The Amborella genome and the evolution of flowering plants.</title>
        <authorList>
            <consortium name="Amborella Genome Project"/>
        </authorList>
    </citation>
    <scope>NUCLEOTIDE SEQUENCE [LARGE SCALE GENOMIC DNA]</scope>
</reference>
<dbReference type="NCBIfam" id="TIGR01658">
    <property type="entry name" value="EYA-cons_domain"/>
    <property type="match status" value="1"/>
</dbReference>
<dbReference type="OrthoDB" id="167668at2759"/>
<dbReference type="GO" id="GO:0045739">
    <property type="term" value="P:positive regulation of DNA repair"/>
    <property type="evidence" value="ECO:0000318"/>
    <property type="project" value="GO_Central"/>
</dbReference>
<comment type="catalytic activity">
    <reaction evidence="7">
        <text>O-phospho-L-tyrosyl-[protein] + H2O = L-tyrosyl-[protein] + phosphate</text>
        <dbReference type="Rhea" id="RHEA:10684"/>
        <dbReference type="Rhea" id="RHEA-COMP:10136"/>
        <dbReference type="Rhea" id="RHEA-COMP:20101"/>
        <dbReference type="ChEBI" id="CHEBI:15377"/>
        <dbReference type="ChEBI" id="CHEBI:43474"/>
        <dbReference type="ChEBI" id="CHEBI:46858"/>
        <dbReference type="ChEBI" id="CHEBI:61978"/>
        <dbReference type="EC" id="3.1.3.48"/>
    </reaction>
</comment>
<accession>W1PQ18</accession>
<dbReference type="Gramene" id="ERN09290">
    <property type="protein sequence ID" value="ERN09290"/>
    <property type="gene ID" value="AMTR_s00149p00074840"/>
</dbReference>
<dbReference type="OMA" id="MWENHIL"/>
<proteinExistence type="inferred from homology"/>
<feature type="binding site" evidence="9">
    <location>
        <position position="47"/>
    </location>
    <ligand>
        <name>Mg(2+)</name>
        <dbReference type="ChEBI" id="CHEBI:18420"/>
    </ligand>
</feature>
<evidence type="ECO:0000256" key="4">
    <source>
        <dbReference type="ARBA" id="ARBA00022801"/>
    </source>
</evidence>
<evidence type="ECO:0000313" key="10">
    <source>
        <dbReference type="EMBL" id="ERN09290.1"/>
    </source>
</evidence>
<feature type="active site" description="Nucleophile" evidence="8">
    <location>
        <position position="47"/>
    </location>
</feature>
<dbReference type="Proteomes" id="UP000017836">
    <property type="component" value="Unassembled WGS sequence"/>
</dbReference>
<feature type="active site" description="Proton donor" evidence="8">
    <location>
        <position position="49"/>
    </location>
</feature>
<dbReference type="GO" id="GO:0046872">
    <property type="term" value="F:metal ion binding"/>
    <property type="evidence" value="ECO:0007669"/>
    <property type="project" value="UniProtKB-KW"/>
</dbReference>
<dbReference type="GO" id="GO:0005634">
    <property type="term" value="C:nucleus"/>
    <property type="evidence" value="ECO:0000318"/>
    <property type="project" value="GO_Central"/>
</dbReference>
<dbReference type="AlphaFoldDB" id="W1PQ18"/>
<comment type="cofactor">
    <cofactor evidence="9">
        <name>Mg(2+)</name>
        <dbReference type="ChEBI" id="CHEBI:18420"/>
    </cofactor>
    <text evidence="9">Binds 1 Mg(2+) ion per subunit.</text>
</comment>
<gene>
    <name evidence="10" type="ORF">AMTR_s00149p00074840</name>
</gene>
<evidence type="ECO:0000256" key="1">
    <source>
        <dbReference type="ARBA" id="ARBA00010501"/>
    </source>
</evidence>
<dbReference type="InterPro" id="IPR028472">
    <property type="entry name" value="EYA"/>
</dbReference>
<evidence type="ECO:0000256" key="8">
    <source>
        <dbReference type="PIRSR" id="PIRSR628472-1"/>
    </source>
</evidence>
<keyword evidence="3 9" id="KW-0479">Metal-binding</keyword>
<dbReference type="GO" id="GO:0004725">
    <property type="term" value="F:protein tyrosine phosphatase activity"/>
    <property type="evidence" value="ECO:0000318"/>
    <property type="project" value="GO_Central"/>
</dbReference>
<dbReference type="InterPro" id="IPR036412">
    <property type="entry name" value="HAD-like_sf"/>
</dbReference>
<dbReference type="PANTHER" id="PTHR10190">
    <property type="entry name" value="EYES ABSENT"/>
    <property type="match status" value="1"/>
</dbReference>
<keyword evidence="6" id="KW-0904">Protein phosphatase</keyword>
<dbReference type="EMBL" id="KI393016">
    <property type="protein sequence ID" value="ERN09290.1"/>
    <property type="molecule type" value="Genomic_DNA"/>
</dbReference>
<evidence type="ECO:0000256" key="7">
    <source>
        <dbReference type="ARBA" id="ARBA00051722"/>
    </source>
</evidence>
<evidence type="ECO:0000313" key="11">
    <source>
        <dbReference type="Proteomes" id="UP000017836"/>
    </source>
</evidence>
<protein>
    <recommendedName>
        <fullName evidence="2">protein-tyrosine-phosphatase</fullName>
        <ecNumber evidence="2">3.1.3.48</ecNumber>
    </recommendedName>
</protein>
<name>W1PQ18_AMBTC</name>
<evidence type="ECO:0000256" key="3">
    <source>
        <dbReference type="ARBA" id="ARBA00022723"/>
    </source>
</evidence>
<dbReference type="SUPFAM" id="SSF56784">
    <property type="entry name" value="HAD-like"/>
    <property type="match status" value="1"/>
</dbReference>
<dbReference type="Gene3D" id="3.40.50.12350">
    <property type="match status" value="1"/>
</dbReference>
<comment type="similarity">
    <text evidence="1">Belongs to the HAD-like hydrolase superfamily. EYA family.</text>
</comment>
<evidence type="ECO:0000256" key="2">
    <source>
        <dbReference type="ARBA" id="ARBA00013064"/>
    </source>
</evidence>
<evidence type="ECO:0000256" key="6">
    <source>
        <dbReference type="ARBA" id="ARBA00022912"/>
    </source>
</evidence>
<dbReference type="EC" id="3.1.3.48" evidence="2"/>
<dbReference type="STRING" id="13333.W1PQ18"/>
<dbReference type="eggNOG" id="KOG3107">
    <property type="taxonomic scope" value="Eukaryota"/>
</dbReference>
<evidence type="ECO:0000256" key="9">
    <source>
        <dbReference type="PIRSR" id="PIRSR628472-2"/>
    </source>
</evidence>
<keyword evidence="4" id="KW-0378">Hydrolase</keyword>
<organism evidence="10 11">
    <name type="scientific">Amborella trichopoda</name>
    <dbReference type="NCBI Taxonomy" id="13333"/>
    <lineage>
        <taxon>Eukaryota</taxon>
        <taxon>Viridiplantae</taxon>
        <taxon>Streptophyta</taxon>
        <taxon>Embryophyta</taxon>
        <taxon>Tracheophyta</taxon>
        <taxon>Spermatophyta</taxon>
        <taxon>Magnoliopsida</taxon>
        <taxon>Amborellales</taxon>
        <taxon>Amborellaceae</taxon>
        <taxon>Amborella</taxon>
    </lineage>
</organism>
<dbReference type="InterPro" id="IPR006545">
    <property type="entry name" value="EYA_dom"/>
</dbReference>
<sequence length="335" mass="38030">MAENLEPLEPEVKRIKREDNSMGTNVLLSDAQDAAAVNEKRTVFVWDMDETLILLKSLLDGTYGKSCDGAKDIEKGVEIGKCWEKHILQVCDEYFFYEQIEEFNEPFVDSLSEYDDGRDLSAYDFSKDGFSQPCDDANKRKLAYRYRVIAQKYAQGLHCVLDQETLKLWDDLYDLTDDFTDKWLSSARALLEQCLEGDFFSSSASFHSSSTTSSCHKKGEKVNVLVTSGSLVPSLVKCLLFRLNGSIPYDNVYSSWDVGKLQCFSWIKERFGSTASQFCVIGNGSEECEAAKAMGWPFVMIDLQPGCWHRFPGLSLKTIKQYIDVVYPEETKDES</sequence>